<evidence type="ECO:0000313" key="1">
    <source>
        <dbReference type="EMBL" id="KAK0752144.1"/>
    </source>
</evidence>
<proteinExistence type="predicted"/>
<evidence type="ECO:0008006" key="3">
    <source>
        <dbReference type="Google" id="ProtNLM"/>
    </source>
</evidence>
<dbReference type="InterPro" id="IPR021851">
    <property type="entry name" value="DUF3455"/>
</dbReference>
<reference evidence="1" key="1">
    <citation type="submission" date="2023-06" db="EMBL/GenBank/DDBJ databases">
        <title>Genome-scale phylogeny and comparative genomics of the fungal order Sordariales.</title>
        <authorList>
            <consortium name="Lawrence Berkeley National Laboratory"/>
            <person name="Hensen N."/>
            <person name="Bonometti L."/>
            <person name="Westerberg I."/>
            <person name="Brannstrom I.O."/>
            <person name="Guillou S."/>
            <person name="Cros-Aarteil S."/>
            <person name="Calhoun S."/>
            <person name="Haridas S."/>
            <person name="Kuo A."/>
            <person name="Mondo S."/>
            <person name="Pangilinan J."/>
            <person name="Riley R."/>
            <person name="LaButti K."/>
            <person name="Andreopoulos B."/>
            <person name="Lipzen A."/>
            <person name="Chen C."/>
            <person name="Yanf M."/>
            <person name="Daum C."/>
            <person name="Ng V."/>
            <person name="Clum A."/>
            <person name="Steindorff A."/>
            <person name="Ohm R."/>
            <person name="Martin F."/>
            <person name="Silar P."/>
            <person name="Natvig D."/>
            <person name="Lalanne C."/>
            <person name="Gautier V."/>
            <person name="Ament-velasquez S.L."/>
            <person name="Kruys A."/>
            <person name="Hutchinson M.I."/>
            <person name="Powell A.J."/>
            <person name="Barry K."/>
            <person name="Miller A.N."/>
            <person name="Grigoriev I.V."/>
            <person name="Debuchy R."/>
            <person name="Gladieux P."/>
            <person name="Thoren M.H."/>
            <person name="Johannesson H."/>
        </authorList>
    </citation>
    <scope>NUCLEOTIDE SEQUENCE</scope>
    <source>
        <strain evidence="1">SMH3187-1</strain>
    </source>
</reference>
<dbReference type="AlphaFoldDB" id="A0AA40KAL1"/>
<protein>
    <recommendedName>
        <fullName evidence="3">Malate dehydrogenase</fullName>
    </recommendedName>
</protein>
<keyword evidence="2" id="KW-1185">Reference proteome</keyword>
<dbReference type="PANTHER" id="PTHR35567:SF1">
    <property type="entry name" value="CONSERVED FUNGAL PROTEIN (AFU_ORTHOLOGUE AFUA_1G14230)"/>
    <property type="match status" value="1"/>
</dbReference>
<comment type="caution">
    <text evidence="1">The sequence shown here is derived from an EMBL/GenBank/DDBJ whole genome shotgun (WGS) entry which is preliminary data.</text>
</comment>
<dbReference type="EMBL" id="JAUKUD010000002">
    <property type="protein sequence ID" value="KAK0752144.1"/>
    <property type="molecule type" value="Genomic_DNA"/>
</dbReference>
<dbReference type="PANTHER" id="PTHR35567">
    <property type="entry name" value="MALATE DEHYDROGENASE (AFU_ORTHOLOGUE AFUA_2G13800)"/>
    <property type="match status" value="1"/>
</dbReference>
<organism evidence="1 2">
    <name type="scientific">Schizothecium vesticola</name>
    <dbReference type="NCBI Taxonomy" id="314040"/>
    <lineage>
        <taxon>Eukaryota</taxon>
        <taxon>Fungi</taxon>
        <taxon>Dikarya</taxon>
        <taxon>Ascomycota</taxon>
        <taxon>Pezizomycotina</taxon>
        <taxon>Sordariomycetes</taxon>
        <taxon>Sordariomycetidae</taxon>
        <taxon>Sordariales</taxon>
        <taxon>Schizotheciaceae</taxon>
        <taxon>Schizothecium</taxon>
    </lineage>
</organism>
<accession>A0AA40KAL1</accession>
<evidence type="ECO:0000313" key="2">
    <source>
        <dbReference type="Proteomes" id="UP001172155"/>
    </source>
</evidence>
<dbReference type="Pfam" id="PF11937">
    <property type="entry name" value="DUF3455"/>
    <property type="match status" value="1"/>
</dbReference>
<gene>
    <name evidence="1" type="ORF">B0T18DRAFT_404216</name>
</gene>
<sequence>MDAVKPEGVDSISEYFTLLAAKVQQSRMMASAPTCDLSKAVLPQVSPPLPPPGEGLILKHIAIGRGTQNYTCANQTATPSGAGAVAVLYNASCLVASFPDLGHSLTKAALQFNLTNSDIHQAQLSQKLAPSNLLISGIHFFPKGDTPYFDMNLEPLNHLGEIPAAKDAGLPAPADAPKGQTGEGAVAWLKLTARQGATGGLREVFRVETVGGSPPASCAGMPEKFAVQYSTQYWFYATQ</sequence>
<name>A0AA40KAL1_9PEZI</name>
<dbReference type="Proteomes" id="UP001172155">
    <property type="component" value="Unassembled WGS sequence"/>
</dbReference>